<dbReference type="EC" id="2.7.13.3" evidence="3"/>
<dbReference type="InterPro" id="IPR036890">
    <property type="entry name" value="HATPase_C_sf"/>
</dbReference>
<dbReference type="Pfam" id="PF00512">
    <property type="entry name" value="HisKA"/>
    <property type="match status" value="1"/>
</dbReference>
<comment type="caution">
    <text evidence="12">The sequence shown here is derived from an EMBL/GenBank/DDBJ whole genome shotgun (WGS) entry which is preliminary data.</text>
</comment>
<sequence>MIPAFGFNQVRSTPLRLTFLLLTIFAMAALACLAVAFEVTRTSIDAALAAELQQTINEYRGIQDGDDLRERLAEAAAKTDPDIRILFYVPDQGTAVSNVASFPPVSGVTIVADNSIRAKSGSVSDSYLALSARVGAGHLIVAQSREQVEEMGEIFLAVLFIGLLPALVIAGLAGLWVAKGARIKIDAIQHTLLELKSGTLSARLEGVEGRSDDLSGIGQEVNRMARAQEALVASIRQVSSDIAHDLKTPIQRVAVVLEQVMNKTTLTEGQEVLLSRAIGETERIVQTFQSLLQLAQIEGGAVRDRLHPVNLVEVSRDVVDFLEVEAEERGFALSLRVQPNVVACIKGDRHLLSQLIGNLVQNALTHVPKGGPVVVEVTGRGNETVLTVSDHGPGIPEKERGKVLQRLYRLDQSRTTEGNGLGLSLVSAISDLHGARLTLEDNMPGLRVRIIFPAVDPA</sequence>
<dbReference type="InterPro" id="IPR003661">
    <property type="entry name" value="HisK_dim/P_dom"/>
</dbReference>
<dbReference type="SMART" id="SM00387">
    <property type="entry name" value="HATPase_c"/>
    <property type="match status" value="1"/>
</dbReference>
<evidence type="ECO:0000259" key="11">
    <source>
        <dbReference type="PROSITE" id="PS50109"/>
    </source>
</evidence>
<dbReference type="InterPro" id="IPR005467">
    <property type="entry name" value="His_kinase_dom"/>
</dbReference>
<dbReference type="Gene3D" id="1.10.287.130">
    <property type="match status" value="1"/>
</dbReference>
<evidence type="ECO:0000256" key="6">
    <source>
        <dbReference type="ARBA" id="ARBA00022692"/>
    </source>
</evidence>
<evidence type="ECO:0000256" key="10">
    <source>
        <dbReference type="SAM" id="Phobius"/>
    </source>
</evidence>
<evidence type="ECO:0000256" key="2">
    <source>
        <dbReference type="ARBA" id="ARBA00004370"/>
    </source>
</evidence>
<name>A0A0F9RWE0_9ZZZZ</name>
<evidence type="ECO:0000256" key="4">
    <source>
        <dbReference type="ARBA" id="ARBA00022553"/>
    </source>
</evidence>
<proteinExistence type="predicted"/>
<dbReference type="SUPFAM" id="SSF47384">
    <property type="entry name" value="Homodimeric domain of signal transducing histidine kinase"/>
    <property type="match status" value="1"/>
</dbReference>
<dbReference type="PANTHER" id="PTHR45436:SF8">
    <property type="entry name" value="HISTIDINE KINASE"/>
    <property type="match status" value="1"/>
</dbReference>
<dbReference type="CDD" id="cd00082">
    <property type="entry name" value="HisKA"/>
    <property type="match status" value="1"/>
</dbReference>
<gene>
    <name evidence="12" type="ORF">LCGC14_0594050</name>
</gene>
<reference evidence="12" key="1">
    <citation type="journal article" date="2015" name="Nature">
        <title>Complex archaea that bridge the gap between prokaryotes and eukaryotes.</title>
        <authorList>
            <person name="Spang A."/>
            <person name="Saw J.H."/>
            <person name="Jorgensen S.L."/>
            <person name="Zaremba-Niedzwiedzka K."/>
            <person name="Martijn J."/>
            <person name="Lind A.E."/>
            <person name="van Eijk R."/>
            <person name="Schleper C."/>
            <person name="Guy L."/>
            <person name="Ettema T.J."/>
        </authorList>
    </citation>
    <scope>NUCLEOTIDE SEQUENCE</scope>
</reference>
<evidence type="ECO:0000256" key="3">
    <source>
        <dbReference type="ARBA" id="ARBA00012438"/>
    </source>
</evidence>
<keyword evidence="4" id="KW-0597">Phosphoprotein</keyword>
<evidence type="ECO:0000256" key="1">
    <source>
        <dbReference type="ARBA" id="ARBA00000085"/>
    </source>
</evidence>
<dbReference type="InterPro" id="IPR036097">
    <property type="entry name" value="HisK_dim/P_sf"/>
</dbReference>
<evidence type="ECO:0000256" key="8">
    <source>
        <dbReference type="ARBA" id="ARBA00022989"/>
    </source>
</evidence>
<dbReference type="Pfam" id="PF02518">
    <property type="entry name" value="HATPase_c"/>
    <property type="match status" value="1"/>
</dbReference>
<dbReference type="SMART" id="SM00388">
    <property type="entry name" value="HisKA"/>
    <property type="match status" value="1"/>
</dbReference>
<dbReference type="SUPFAM" id="SSF55874">
    <property type="entry name" value="ATPase domain of HSP90 chaperone/DNA topoisomerase II/histidine kinase"/>
    <property type="match status" value="1"/>
</dbReference>
<comment type="subcellular location">
    <subcellularLocation>
        <location evidence="2">Membrane</location>
    </subcellularLocation>
</comment>
<dbReference type="InterPro" id="IPR003594">
    <property type="entry name" value="HATPase_dom"/>
</dbReference>
<dbReference type="AlphaFoldDB" id="A0A0F9RWE0"/>
<evidence type="ECO:0000256" key="9">
    <source>
        <dbReference type="ARBA" id="ARBA00023136"/>
    </source>
</evidence>
<feature type="domain" description="Histidine kinase" evidence="11">
    <location>
        <begin position="241"/>
        <end position="456"/>
    </location>
</feature>
<keyword evidence="8 10" id="KW-1133">Transmembrane helix</keyword>
<feature type="transmembrane region" description="Helical" evidence="10">
    <location>
        <begin position="154"/>
        <end position="178"/>
    </location>
</feature>
<keyword evidence="9 10" id="KW-0472">Membrane</keyword>
<dbReference type="PROSITE" id="PS50109">
    <property type="entry name" value="HIS_KIN"/>
    <property type="match status" value="1"/>
</dbReference>
<dbReference type="EMBL" id="LAZR01000935">
    <property type="protein sequence ID" value="KKN54267.1"/>
    <property type="molecule type" value="Genomic_DNA"/>
</dbReference>
<accession>A0A0F9RWE0</accession>
<dbReference type="Gene3D" id="6.10.340.10">
    <property type="match status" value="1"/>
</dbReference>
<protein>
    <recommendedName>
        <fullName evidence="3">histidine kinase</fullName>
        <ecNumber evidence="3">2.7.13.3</ecNumber>
    </recommendedName>
</protein>
<keyword evidence="5" id="KW-0808">Transferase</keyword>
<keyword evidence="6 10" id="KW-0812">Transmembrane</keyword>
<dbReference type="InterPro" id="IPR004358">
    <property type="entry name" value="Sig_transdc_His_kin-like_C"/>
</dbReference>
<dbReference type="GO" id="GO:0000155">
    <property type="term" value="F:phosphorelay sensor kinase activity"/>
    <property type="evidence" value="ECO:0007669"/>
    <property type="project" value="InterPro"/>
</dbReference>
<dbReference type="PANTHER" id="PTHR45436">
    <property type="entry name" value="SENSOR HISTIDINE KINASE YKOH"/>
    <property type="match status" value="1"/>
</dbReference>
<dbReference type="Gene3D" id="3.30.565.10">
    <property type="entry name" value="Histidine kinase-like ATPase, C-terminal domain"/>
    <property type="match status" value="1"/>
</dbReference>
<evidence type="ECO:0000313" key="12">
    <source>
        <dbReference type="EMBL" id="KKN54267.1"/>
    </source>
</evidence>
<dbReference type="PRINTS" id="PR00344">
    <property type="entry name" value="BCTRLSENSOR"/>
</dbReference>
<evidence type="ECO:0000256" key="7">
    <source>
        <dbReference type="ARBA" id="ARBA00022777"/>
    </source>
</evidence>
<keyword evidence="7" id="KW-0418">Kinase</keyword>
<comment type="catalytic activity">
    <reaction evidence="1">
        <text>ATP + protein L-histidine = ADP + protein N-phospho-L-histidine.</text>
        <dbReference type="EC" id="2.7.13.3"/>
    </reaction>
</comment>
<organism evidence="12">
    <name type="scientific">marine sediment metagenome</name>
    <dbReference type="NCBI Taxonomy" id="412755"/>
    <lineage>
        <taxon>unclassified sequences</taxon>
        <taxon>metagenomes</taxon>
        <taxon>ecological metagenomes</taxon>
    </lineage>
</organism>
<dbReference type="GO" id="GO:0005886">
    <property type="term" value="C:plasma membrane"/>
    <property type="evidence" value="ECO:0007669"/>
    <property type="project" value="TreeGrafter"/>
</dbReference>
<dbReference type="InterPro" id="IPR050428">
    <property type="entry name" value="TCS_sensor_his_kinase"/>
</dbReference>
<evidence type="ECO:0000256" key="5">
    <source>
        <dbReference type="ARBA" id="ARBA00022679"/>
    </source>
</evidence>